<keyword evidence="2" id="KW-1185">Reference proteome</keyword>
<dbReference type="EMBL" id="CP090034">
    <property type="protein sequence ID" value="UPK95803.1"/>
    <property type="molecule type" value="Genomic_DNA"/>
</dbReference>
<dbReference type="Proteomes" id="UP000830768">
    <property type="component" value="Chromosome 5"/>
</dbReference>
<reference evidence="1" key="1">
    <citation type="submission" date="2021-11" db="EMBL/GenBank/DDBJ databases">
        <title>Fusarium solani-melongenae Genome sequencing and assembly.</title>
        <authorList>
            <person name="Xie S."/>
            <person name="Huang L."/>
            <person name="Zhang X."/>
        </authorList>
    </citation>
    <scope>NUCLEOTIDE SEQUENCE</scope>
    <source>
        <strain evidence="1">CRI 24-3</strain>
    </source>
</reference>
<name>A0ACD3Z407_FUSSC</name>
<sequence>MSTPAAEPTPQIPSLDLFSLKGKNAFVTGGSRGIGAAIAIALADAGASVCIAQRDTTNTDTADAIRDRGVRAEIISCDLDDMDAVKGVFQQALDVMDGRIDVLVNCGGILKRKEAVSVLEEEWDAVRAKLTLCICSNSQTAAGRHMVPRRSGKIVNIASINSFIGGENYAPYSSSKGGVSQLTKALSNEWAKHNVQVNAIAPGYVATDMNTALRPNAVVTAAAIIGCPAGRWGTPADYAGPAVFLCSDASQYVTGEVLVVDGGLLGK</sequence>
<proteinExistence type="predicted"/>
<accession>A0ACD3Z407</accession>
<evidence type="ECO:0000313" key="1">
    <source>
        <dbReference type="EMBL" id="UPK95803.1"/>
    </source>
</evidence>
<organism evidence="1 2">
    <name type="scientific">Fusarium solani subsp. cucurbitae</name>
    <name type="common">Neocosmosporum cucurbitae</name>
    <dbReference type="NCBI Taxonomy" id="2747967"/>
    <lineage>
        <taxon>Eukaryota</taxon>
        <taxon>Fungi</taxon>
        <taxon>Dikarya</taxon>
        <taxon>Ascomycota</taxon>
        <taxon>Pezizomycotina</taxon>
        <taxon>Sordariomycetes</taxon>
        <taxon>Hypocreomycetidae</taxon>
        <taxon>Hypocreales</taxon>
        <taxon>Nectriaceae</taxon>
        <taxon>Fusarium</taxon>
        <taxon>Fusarium solani species complex</taxon>
    </lineage>
</organism>
<gene>
    <name evidence="1" type="ORF">LCI18_006738</name>
</gene>
<protein>
    <submittedName>
        <fullName evidence="1">Uncharacterized protein</fullName>
    </submittedName>
</protein>
<evidence type="ECO:0000313" key="2">
    <source>
        <dbReference type="Proteomes" id="UP000830768"/>
    </source>
</evidence>